<feature type="transmembrane region" description="Helical" evidence="7">
    <location>
        <begin position="92"/>
        <end position="114"/>
    </location>
</feature>
<keyword evidence="4" id="KW-0378">Hydrolase</keyword>
<evidence type="ECO:0000256" key="4">
    <source>
        <dbReference type="ARBA" id="ARBA00022801"/>
    </source>
</evidence>
<keyword evidence="6 7" id="KW-0472">Membrane</keyword>
<evidence type="ECO:0000256" key="1">
    <source>
        <dbReference type="ARBA" id="ARBA00022475"/>
    </source>
</evidence>
<dbReference type="PANTHER" id="PTHR33695:SF1">
    <property type="entry name" value="LIPOPROTEIN SIGNAL PEPTIDASE"/>
    <property type="match status" value="1"/>
</dbReference>
<dbReference type="NCBIfam" id="TIGR00077">
    <property type="entry name" value="lspA"/>
    <property type="match status" value="1"/>
</dbReference>
<reference evidence="8" key="1">
    <citation type="submission" date="2020-05" db="EMBL/GenBank/DDBJ databases">
        <authorList>
            <person name="Chiriac C."/>
            <person name="Salcher M."/>
            <person name="Ghai R."/>
            <person name="Kavagutti S V."/>
        </authorList>
    </citation>
    <scope>NUCLEOTIDE SEQUENCE</scope>
</reference>
<proteinExistence type="inferred from homology"/>
<evidence type="ECO:0000256" key="2">
    <source>
        <dbReference type="ARBA" id="ARBA00022670"/>
    </source>
</evidence>
<evidence type="ECO:0000256" key="5">
    <source>
        <dbReference type="ARBA" id="ARBA00022989"/>
    </source>
</evidence>
<evidence type="ECO:0000256" key="7">
    <source>
        <dbReference type="SAM" id="Phobius"/>
    </source>
</evidence>
<evidence type="ECO:0000256" key="3">
    <source>
        <dbReference type="ARBA" id="ARBA00022692"/>
    </source>
</evidence>
<dbReference type="AlphaFoldDB" id="A0A6J6DDN1"/>
<gene>
    <name evidence="8" type="ORF">UFOPK1650_00246</name>
</gene>
<dbReference type="Pfam" id="PF01252">
    <property type="entry name" value="Peptidase_A8"/>
    <property type="match status" value="1"/>
</dbReference>
<dbReference type="EMBL" id="CAEZTJ010000018">
    <property type="protein sequence ID" value="CAB4562107.1"/>
    <property type="molecule type" value="Genomic_DNA"/>
</dbReference>
<dbReference type="GO" id="GO:0006508">
    <property type="term" value="P:proteolysis"/>
    <property type="evidence" value="ECO:0007669"/>
    <property type="project" value="UniProtKB-KW"/>
</dbReference>
<dbReference type="PANTHER" id="PTHR33695">
    <property type="entry name" value="LIPOPROTEIN SIGNAL PEPTIDASE"/>
    <property type="match status" value="1"/>
</dbReference>
<evidence type="ECO:0000256" key="6">
    <source>
        <dbReference type="ARBA" id="ARBA00023136"/>
    </source>
</evidence>
<name>A0A6J6DDN1_9ZZZZ</name>
<keyword evidence="3 7" id="KW-0812">Transmembrane</keyword>
<evidence type="ECO:0000313" key="8">
    <source>
        <dbReference type="EMBL" id="CAB4562107.1"/>
    </source>
</evidence>
<sequence length="169" mass="18877">MQLAERLARSRRAILLLSLSLLSLDQASKWWVVTYLDGRPPIAVIGDLLRFNHTTNSGAAFNIGSNFTIFLTVFALIVTTGLIIFARKVADLRWAIGFGVLLGGVLGNLTDRIFREPQFLHGHVVDFIQLPNWPIFNVADIAITCSGFWIAYLLLRDIKPFATFGDDDE</sequence>
<dbReference type="InterPro" id="IPR001872">
    <property type="entry name" value="Peptidase_A8"/>
</dbReference>
<dbReference type="PRINTS" id="PR00781">
    <property type="entry name" value="LIPOSIGPTASE"/>
</dbReference>
<feature type="transmembrane region" description="Helical" evidence="7">
    <location>
        <begin position="134"/>
        <end position="155"/>
    </location>
</feature>
<protein>
    <submittedName>
        <fullName evidence="8">Unannotated protein</fullName>
    </submittedName>
</protein>
<keyword evidence="2" id="KW-0645">Protease</keyword>
<organism evidence="8">
    <name type="scientific">freshwater metagenome</name>
    <dbReference type="NCBI Taxonomy" id="449393"/>
    <lineage>
        <taxon>unclassified sequences</taxon>
        <taxon>metagenomes</taxon>
        <taxon>ecological metagenomes</taxon>
    </lineage>
</organism>
<dbReference type="GO" id="GO:0016020">
    <property type="term" value="C:membrane"/>
    <property type="evidence" value="ECO:0007669"/>
    <property type="project" value="InterPro"/>
</dbReference>
<dbReference type="GO" id="GO:0004190">
    <property type="term" value="F:aspartic-type endopeptidase activity"/>
    <property type="evidence" value="ECO:0007669"/>
    <property type="project" value="InterPro"/>
</dbReference>
<dbReference type="HAMAP" id="MF_00161">
    <property type="entry name" value="LspA"/>
    <property type="match status" value="1"/>
</dbReference>
<feature type="transmembrane region" description="Helical" evidence="7">
    <location>
        <begin position="67"/>
        <end position="85"/>
    </location>
</feature>
<keyword evidence="5 7" id="KW-1133">Transmembrane helix</keyword>
<keyword evidence="1" id="KW-1003">Cell membrane</keyword>
<accession>A0A6J6DDN1</accession>